<dbReference type="OrthoDB" id="6501901at2"/>
<dbReference type="Proteomes" id="UP000307201">
    <property type="component" value="Unassembled WGS sequence"/>
</dbReference>
<evidence type="ECO:0000313" key="4">
    <source>
        <dbReference type="EMBL" id="TLQ06527.1"/>
    </source>
</evidence>
<evidence type="ECO:0000256" key="2">
    <source>
        <dbReference type="ARBA" id="ARBA00006479"/>
    </source>
</evidence>
<accession>A0A5R9C1F9</accession>
<dbReference type="InterPro" id="IPR000600">
    <property type="entry name" value="ROK"/>
</dbReference>
<name>A0A5R9C1F9_9LACT</name>
<dbReference type="InterPro" id="IPR043129">
    <property type="entry name" value="ATPase_NBD"/>
</dbReference>
<comment type="function">
    <text evidence="1">Transcriptional repressor of xylose-utilizing enzymes.</text>
</comment>
<gene>
    <name evidence="4" type="ORF">FEZ48_09545</name>
</gene>
<dbReference type="EMBL" id="VBTE01000029">
    <property type="protein sequence ID" value="TLQ06527.1"/>
    <property type="molecule type" value="Genomic_DNA"/>
</dbReference>
<comment type="caution">
    <text evidence="4">The sequence shown here is derived from an EMBL/GenBank/DDBJ whole genome shotgun (WGS) entry which is preliminary data.</text>
</comment>
<dbReference type="SUPFAM" id="SSF46785">
    <property type="entry name" value="Winged helix' DNA-binding domain"/>
    <property type="match status" value="1"/>
</dbReference>
<evidence type="ECO:0000256" key="3">
    <source>
        <dbReference type="ARBA" id="ARBA00022629"/>
    </source>
</evidence>
<dbReference type="RefSeq" id="WP_138472385.1">
    <property type="nucleotide sequence ID" value="NZ_VBTE01000029.1"/>
</dbReference>
<comment type="similarity">
    <text evidence="2">Belongs to the ROK (NagC/XylR) family.</text>
</comment>
<evidence type="ECO:0000256" key="1">
    <source>
        <dbReference type="ARBA" id="ARBA00002486"/>
    </source>
</evidence>
<dbReference type="GO" id="GO:0042732">
    <property type="term" value="P:D-xylose metabolic process"/>
    <property type="evidence" value="ECO:0007669"/>
    <property type="project" value="UniProtKB-KW"/>
</dbReference>
<dbReference type="PANTHER" id="PTHR18964">
    <property type="entry name" value="ROK (REPRESSOR, ORF, KINASE) FAMILY"/>
    <property type="match status" value="1"/>
</dbReference>
<protein>
    <submittedName>
        <fullName evidence="4">ROK family protein</fullName>
    </submittedName>
</protein>
<organism evidence="4 5">
    <name type="scientific">Marinilactibacillus psychrotolerans</name>
    <dbReference type="NCBI Taxonomy" id="191770"/>
    <lineage>
        <taxon>Bacteria</taxon>
        <taxon>Bacillati</taxon>
        <taxon>Bacillota</taxon>
        <taxon>Bacilli</taxon>
        <taxon>Lactobacillales</taxon>
        <taxon>Carnobacteriaceae</taxon>
        <taxon>Marinilactibacillus</taxon>
    </lineage>
</organism>
<dbReference type="Gene3D" id="3.30.420.40">
    <property type="match status" value="2"/>
</dbReference>
<dbReference type="InterPro" id="IPR036390">
    <property type="entry name" value="WH_DNA-bd_sf"/>
</dbReference>
<dbReference type="Gene3D" id="1.10.10.10">
    <property type="entry name" value="Winged helix-like DNA-binding domain superfamily/Winged helix DNA-binding domain"/>
    <property type="match status" value="1"/>
</dbReference>
<dbReference type="AlphaFoldDB" id="A0A5R9C1F9"/>
<evidence type="ECO:0000313" key="5">
    <source>
        <dbReference type="Proteomes" id="UP000307201"/>
    </source>
</evidence>
<dbReference type="PANTHER" id="PTHR18964:SF149">
    <property type="entry name" value="BIFUNCTIONAL UDP-N-ACETYLGLUCOSAMINE 2-EPIMERASE_N-ACETYLMANNOSAMINE KINASE"/>
    <property type="match status" value="1"/>
</dbReference>
<reference evidence="4 5" key="1">
    <citation type="submission" date="2019-05" db="EMBL/GenBank/DDBJ databases">
        <title>The metagenome of a microbial culture collection derived from dairy environment covers the genomic content of the human microbiome.</title>
        <authorList>
            <person name="Roder T."/>
            <person name="Wuthrich D."/>
            <person name="Sattari Z."/>
            <person name="Von Ah U."/>
            <person name="Bar C."/>
            <person name="Ronchi F."/>
            <person name="Macpherson A.J."/>
            <person name="Ganal-Vonarburg S.C."/>
            <person name="Bruggmann R."/>
            <person name="Vergeres G."/>
        </authorList>
    </citation>
    <scope>NUCLEOTIDE SEQUENCE [LARGE SCALE GENOMIC DNA]</scope>
    <source>
        <strain evidence="4 5">FAM 24235</strain>
    </source>
</reference>
<dbReference type="Pfam" id="PF00480">
    <property type="entry name" value="ROK"/>
    <property type="match status" value="1"/>
</dbReference>
<dbReference type="InterPro" id="IPR036388">
    <property type="entry name" value="WH-like_DNA-bd_sf"/>
</dbReference>
<proteinExistence type="inferred from homology"/>
<sequence>MKEKEMKSNKPQHIRENNLEYIEFLLKKYTKLSQKELAQLSGLSIVTIKKILETLLENGSVQESDNRSITGGRSARLYEYNPRHKLLLVVQLTETEEQMRGFYSICDMQGKSIYEEVASENALSWVGISTRIRELIDRYEAIAAIAFGVPGVEVQGKLKVIDFPSLLNFELEKNLIKQFDLPIVIENDVNAALLGYSSSFHNRESIAVGLYYPMNFPPGAAIVINGQILNGKNGLAGEVKSLPLEAKWQNYPRIPIDIEKNIREVIQTIISMYDPDRIILYTNPEMVSSNQLKQIEEELRVIYPYIDLPVIKISTFFTEDYMKGLIVRGLETIEDADRFIGNDEK</sequence>
<keyword evidence="3" id="KW-0859">Xylose metabolism</keyword>
<dbReference type="STRING" id="191770.SAMN04488013_10542"/>
<keyword evidence="3" id="KW-0119">Carbohydrate metabolism</keyword>
<dbReference type="SUPFAM" id="SSF53067">
    <property type="entry name" value="Actin-like ATPase domain"/>
    <property type="match status" value="1"/>
</dbReference>